<organism evidence="3">
    <name type="scientific">mine drainage metagenome</name>
    <dbReference type="NCBI Taxonomy" id="410659"/>
    <lineage>
        <taxon>unclassified sequences</taxon>
        <taxon>metagenomes</taxon>
        <taxon>ecological metagenomes</taxon>
    </lineage>
</organism>
<evidence type="ECO:0000313" key="3">
    <source>
        <dbReference type="EMBL" id="EQD29357.1"/>
    </source>
</evidence>
<keyword evidence="1" id="KW-0479">Metal-binding</keyword>
<reference evidence="3" key="2">
    <citation type="journal article" date="2014" name="ISME J.">
        <title>Microbial stratification in low pH oxic and suboxic macroscopic growths along an acid mine drainage.</title>
        <authorList>
            <person name="Mendez-Garcia C."/>
            <person name="Mesa V."/>
            <person name="Sprenger R.R."/>
            <person name="Richter M."/>
            <person name="Diez M.S."/>
            <person name="Solano J."/>
            <person name="Bargiela R."/>
            <person name="Golyshina O.V."/>
            <person name="Manteca A."/>
            <person name="Ramos J.L."/>
            <person name="Gallego J.R."/>
            <person name="Llorente I."/>
            <person name="Martins Dos Santos V.A."/>
            <person name="Jensen O.N."/>
            <person name="Pelaez A.I."/>
            <person name="Sanchez J."/>
            <person name="Ferrer M."/>
        </authorList>
    </citation>
    <scope>NUCLEOTIDE SEQUENCE</scope>
</reference>
<keyword evidence="3" id="KW-0030">Aminoacyl-tRNA synthetase</keyword>
<dbReference type="SUPFAM" id="SSF50447">
    <property type="entry name" value="Translation proteins"/>
    <property type="match status" value="1"/>
</dbReference>
<evidence type="ECO:0000256" key="2">
    <source>
        <dbReference type="ARBA" id="ARBA00022833"/>
    </source>
</evidence>
<comment type="caution">
    <text evidence="3">The sequence shown here is derived from an EMBL/GenBank/DDBJ whole genome shotgun (WGS) entry which is preliminary data.</text>
</comment>
<sequence length="188" mass="21430">MVTERSYVEDPYAKEGTGKAVKVEFTDLVVDRTVFVPTGDGQPNDRGDVIIDGKKYVIVDAWNDGESIHLMSLDTYPTDIIGKEVKQLIDWNVRYLHMRFRTALYIMQGIAYKDYSANCRINQTYDDSAWIDVYLDNLTEDTVNEILAKARSIVEASLDISSRFTSREEFQASAELMAFTKGKVPDFE</sequence>
<dbReference type="InterPro" id="IPR009000">
    <property type="entry name" value="Transl_B-barrel_sf"/>
</dbReference>
<dbReference type="AlphaFoldDB" id="T0YC44"/>
<proteinExistence type="predicted"/>
<dbReference type="GO" id="GO:0002161">
    <property type="term" value="F:aminoacyl-tRNA deacylase activity"/>
    <property type="evidence" value="ECO:0007669"/>
    <property type="project" value="UniProtKB-ARBA"/>
</dbReference>
<dbReference type="PANTHER" id="PTHR43462:SF1">
    <property type="entry name" value="ALANYL-TRNA EDITING PROTEIN AARSD1"/>
    <property type="match status" value="1"/>
</dbReference>
<evidence type="ECO:0000256" key="1">
    <source>
        <dbReference type="ARBA" id="ARBA00022723"/>
    </source>
</evidence>
<dbReference type="Gene3D" id="3.30.980.10">
    <property type="entry name" value="Threonyl-trna Synthetase, Chain A, domain 2"/>
    <property type="match status" value="1"/>
</dbReference>
<keyword evidence="2" id="KW-0862">Zinc</keyword>
<dbReference type="InterPro" id="IPR051335">
    <property type="entry name" value="Alanyl-tRNA_Editing_Enzymes"/>
</dbReference>
<keyword evidence="3" id="KW-0436">Ligase</keyword>
<protein>
    <submittedName>
        <fullName evidence="3">Alanyl tRNA synthetase second additional domain protein</fullName>
    </submittedName>
</protein>
<feature type="non-terminal residue" evidence="3">
    <location>
        <position position="188"/>
    </location>
</feature>
<dbReference type="InterPro" id="IPR018163">
    <property type="entry name" value="Thr/Ala-tRNA-synth_IIc_edit"/>
</dbReference>
<dbReference type="PANTHER" id="PTHR43462">
    <property type="entry name" value="ALANYL-TRNA EDITING PROTEIN"/>
    <property type="match status" value="1"/>
</dbReference>
<dbReference type="GO" id="GO:0046872">
    <property type="term" value="F:metal ion binding"/>
    <property type="evidence" value="ECO:0007669"/>
    <property type="project" value="UniProtKB-KW"/>
</dbReference>
<name>T0YC44_9ZZZZ</name>
<dbReference type="EMBL" id="AUZX01015324">
    <property type="protein sequence ID" value="EQD29357.1"/>
    <property type="molecule type" value="Genomic_DNA"/>
</dbReference>
<dbReference type="Gene3D" id="2.40.30.130">
    <property type="match status" value="1"/>
</dbReference>
<dbReference type="SUPFAM" id="SSF55186">
    <property type="entry name" value="ThrRS/AlaRS common domain"/>
    <property type="match status" value="1"/>
</dbReference>
<gene>
    <name evidence="3" type="ORF">B1A_20755</name>
</gene>
<dbReference type="GO" id="GO:0000166">
    <property type="term" value="F:nucleotide binding"/>
    <property type="evidence" value="ECO:0007669"/>
    <property type="project" value="InterPro"/>
</dbReference>
<dbReference type="GO" id="GO:0004812">
    <property type="term" value="F:aminoacyl-tRNA ligase activity"/>
    <property type="evidence" value="ECO:0007669"/>
    <property type="project" value="UniProtKB-KW"/>
</dbReference>
<reference evidence="3" key="1">
    <citation type="submission" date="2013-08" db="EMBL/GenBank/DDBJ databases">
        <authorList>
            <person name="Mendez C."/>
            <person name="Richter M."/>
            <person name="Ferrer M."/>
            <person name="Sanchez J."/>
        </authorList>
    </citation>
    <scope>NUCLEOTIDE SEQUENCE</scope>
</reference>
<accession>T0YC44</accession>